<dbReference type="FunFam" id="3.40.50.1820:FF:000193">
    <property type="entry name" value="Ab-hydrolase associated lipase"/>
    <property type="match status" value="1"/>
</dbReference>
<name>A0A9P7YR72_9HELO</name>
<dbReference type="AlphaFoldDB" id="A0A9P7YR72"/>
<comment type="caution">
    <text evidence="3">The sequence shown here is derived from an EMBL/GenBank/DDBJ whole genome shotgun (WGS) entry which is preliminary data.</text>
</comment>
<keyword evidence="4" id="KW-1185">Reference proteome</keyword>
<dbReference type="OrthoDB" id="6130531at2759"/>
<gene>
    <name evidence="3" type="ORF">BJ875DRAFT_451484</name>
</gene>
<feature type="compositionally biased region" description="Polar residues" evidence="1">
    <location>
        <begin position="22"/>
        <end position="37"/>
    </location>
</feature>
<dbReference type="InterPro" id="IPR029058">
    <property type="entry name" value="AB_hydrolase_fold"/>
</dbReference>
<dbReference type="PANTHER" id="PTHR11005">
    <property type="entry name" value="LYSOSOMAL ACID LIPASE-RELATED"/>
    <property type="match status" value="1"/>
</dbReference>
<accession>A0A9P7YR72</accession>
<protein>
    <submittedName>
        <fullName evidence="3">Triacylglycerol lipase</fullName>
    </submittedName>
</protein>
<feature type="region of interest" description="Disordered" evidence="1">
    <location>
        <begin position="22"/>
        <end position="109"/>
    </location>
</feature>
<organism evidence="3 4">
    <name type="scientific">Amylocarpus encephaloides</name>
    <dbReference type="NCBI Taxonomy" id="45428"/>
    <lineage>
        <taxon>Eukaryota</taxon>
        <taxon>Fungi</taxon>
        <taxon>Dikarya</taxon>
        <taxon>Ascomycota</taxon>
        <taxon>Pezizomycotina</taxon>
        <taxon>Leotiomycetes</taxon>
        <taxon>Helotiales</taxon>
        <taxon>Helotiales incertae sedis</taxon>
        <taxon>Amylocarpus</taxon>
    </lineage>
</organism>
<dbReference type="EMBL" id="MU251372">
    <property type="protein sequence ID" value="KAG9238255.1"/>
    <property type="molecule type" value="Genomic_DNA"/>
</dbReference>
<proteinExistence type="predicted"/>
<dbReference type="SUPFAM" id="SSF53474">
    <property type="entry name" value="alpha/beta-Hydrolases"/>
    <property type="match status" value="1"/>
</dbReference>
<feature type="compositionally biased region" description="Low complexity" evidence="1">
    <location>
        <begin position="537"/>
        <end position="550"/>
    </location>
</feature>
<evidence type="ECO:0000256" key="1">
    <source>
        <dbReference type="SAM" id="MobiDB-lite"/>
    </source>
</evidence>
<evidence type="ECO:0000313" key="4">
    <source>
        <dbReference type="Proteomes" id="UP000824998"/>
    </source>
</evidence>
<feature type="domain" description="Partial AB-hydrolase lipase" evidence="2">
    <location>
        <begin position="223"/>
        <end position="308"/>
    </location>
</feature>
<feature type="region of interest" description="Disordered" evidence="1">
    <location>
        <begin position="527"/>
        <end position="554"/>
    </location>
</feature>
<dbReference type="GO" id="GO:0006629">
    <property type="term" value="P:lipid metabolic process"/>
    <property type="evidence" value="ECO:0007669"/>
    <property type="project" value="InterPro"/>
</dbReference>
<sequence>MDQIALLVLSCSNLPFTDYRLISSSRPGLNRSQSSGSRMVDNGSRPSSTGHYFPLQNLSPKPPTTKGKRNRPADIDTRAVHKRPAPPASPKDSNVGGLEKPLPFPQDNDLFPPMPGYESSTSRHIKALLYRPLSFLSSLCCLSILFVCATARAIRQVCEEKFLRVTGHDPDAGRPFLEEERVRAEARKNEEEAWRGKVDIEEAAGMDYVPTEGGKDPLVNDLAYYAGRVGLEVEELKVQTEDGFLLSLHHVFDPKECIAMSERQRAARGPEVFTDRGPSRPLDQSRMPKFPVLMVHGMLQSAGTFCSHDDNSLAFYLCKSGYDVWLGTNRCGFQPEHAFLKSTDPRMWTWTPRDMGTRDLPAFTSRVLAETGFEKLGFVAHSQGTTQTFIALSKGQRPDLGSRFTVFCALSPAVYAGPLLKRWYFSFIRSLSPLRYNLTFGIHGFIPLMVFMKKIIPGPLFGILGYRAFNYLFDWSDWNWDRGIRGRGFLCSPTFISSESMRWWLGRNGFAKNGCILASEEEVAAEEEADEAEDKMNSTSSSTPEPNSSHHSVRPWYDHRAPPMAFWAAGKDELVDGPRLINRFARGREPDVAVVHSETLEDYEHLDVIWAMSVIERVGERLRDVLWETCDVRDKCRTPKGCENLEAWRDPRKNQGVNKVD</sequence>
<evidence type="ECO:0000313" key="3">
    <source>
        <dbReference type="EMBL" id="KAG9238255.1"/>
    </source>
</evidence>
<dbReference type="Gene3D" id="3.40.50.1820">
    <property type="entry name" value="alpha/beta hydrolase"/>
    <property type="match status" value="1"/>
</dbReference>
<evidence type="ECO:0000259" key="2">
    <source>
        <dbReference type="Pfam" id="PF04083"/>
    </source>
</evidence>
<dbReference type="Pfam" id="PF04083">
    <property type="entry name" value="Abhydro_lipase"/>
    <property type="match status" value="1"/>
</dbReference>
<dbReference type="InterPro" id="IPR006693">
    <property type="entry name" value="AB_hydrolase_lipase"/>
</dbReference>
<dbReference type="Proteomes" id="UP000824998">
    <property type="component" value="Unassembled WGS sequence"/>
</dbReference>
<reference evidence="3" key="1">
    <citation type="journal article" date="2021" name="IMA Fungus">
        <title>Genomic characterization of three marine fungi, including Emericellopsis atlantica sp. nov. with signatures of a generalist lifestyle and marine biomass degradation.</title>
        <authorList>
            <person name="Hagestad O.C."/>
            <person name="Hou L."/>
            <person name="Andersen J.H."/>
            <person name="Hansen E.H."/>
            <person name="Altermark B."/>
            <person name="Li C."/>
            <person name="Kuhnert E."/>
            <person name="Cox R.J."/>
            <person name="Crous P.W."/>
            <person name="Spatafora J.W."/>
            <person name="Lail K."/>
            <person name="Amirebrahimi M."/>
            <person name="Lipzen A."/>
            <person name="Pangilinan J."/>
            <person name="Andreopoulos W."/>
            <person name="Hayes R.D."/>
            <person name="Ng V."/>
            <person name="Grigoriev I.V."/>
            <person name="Jackson S.A."/>
            <person name="Sutton T.D.S."/>
            <person name="Dobson A.D.W."/>
            <person name="Rama T."/>
        </authorList>
    </citation>
    <scope>NUCLEOTIDE SEQUENCE</scope>
    <source>
        <strain evidence="3">TRa018bII</strain>
    </source>
</reference>